<dbReference type="RefSeq" id="WP_179921187.1">
    <property type="nucleotide sequence ID" value="NZ_CP058689.1"/>
</dbReference>
<protein>
    <submittedName>
        <fullName evidence="2">Uncharacterized protein</fullName>
    </submittedName>
</protein>
<dbReference type="Proteomes" id="UP000509322">
    <property type="component" value="Chromosome 1"/>
</dbReference>
<name>A0A7H9BV48_PARPN</name>
<evidence type="ECO:0000313" key="3">
    <source>
        <dbReference type="Proteomes" id="UP000509322"/>
    </source>
</evidence>
<dbReference type="AlphaFoldDB" id="A0A7H9BV48"/>
<dbReference type="EMBL" id="CP058689">
    <property type="protein sequence ID" value="QLH13791.1"/>
    <property type="molecule type" value="Genomic_DNA"/>
</dbReference>
<feature type="region of interest" description="Disordered" evidence="1">
    <location>
        <begin position="102"/>
        <end position="130"/>
    </location>
</feature>
<feature type="region of interest" description="Disordered" evidence="1">
    <location>
        <begin position="64"/>
        <end position="84"/>
    </location>
</feature>
<organism evidence="2 3">
    <name type="scientific">Paracoccus pantotrophus</name>
    <name type="common">Thiosphaera pantotropha</name>
    <dbReference type="NCBI Taxonomy" id="82367"/>
    <lineage>
        <taxon>Bacteria</taxon>
        <taxon>Pseudomonadati</taxon>
        <taxon>Pseudomonadota</taxon>
        <taxon>Alphaproteobacteria</taxon>
        <taxon>Rhodobacterales</taxon>
        <taxon>Paracoccaceae</taxon>
        <taxon>Paracoccus</taxon>
    </lineage>
</organism>
<reference evidence="2 3" key="1">
    <citation type="submission" date="2020-07" db="EMBL/GenBank/DDBJ databases">
        <title>The complete genome of Paracoccus pantotrophus ACCC 10489.</title>
        <authorList>
            <person name="Si Y."/>
        </authorList>
    </citation>
    <scope>NUCLEOTIDE SEQUENCE [LARGE SCALE GENOMIC DNA]</scope>
    <source>
        <strain evidence="2 3">ACCC10489</strain>
    </source>
</reference>
<sequence>MFKKKPGDSRNEALAVDPRLHAQVEREIAAARRRLKAPPLSPSLSDREAYVAALRRRADLVAAGATSEEPAHEGDGLADSCPQDGWRPLGMPLVDRHAANLLRLGPERSRPPELAPGGRPEALYRGAAGG</sequence>
<evidence type="ECO:0000256" key="1">
    <source>
        <dbReference type="SAM" id="MobiDB-lite"/>
    </source>
</evidence>
<accession>A0A7H9BV48</accession>
<proteinExistence type="predicted"/>
<evidence type="ECO:0000313" key="2">
    <source>
        <dbReference type="EMBL" id="QLH13791.1"/>
    </source>
</evidence>
<gene>
    <name evidence="2" type="ORF">HYQ43_05885</name>
</gene>